<dbReference type="SMART" id="SM00354">
    <property type="entry name" value="HTH_LACI"/>
    <property type="match status" value="1"/>
</dbReference>
<keyword evidence="2" id="KW-0238">DNA-binding</keyword>
<dbReference type="CDD" id="cd01392">
    <property type="entry name" value="HTH_LacI"/>
    <property type="match status" value="1"/>
</dbReference>
<dbReference type="SUPFAM" id="SSF47413">
    <property type="entry name" value="lambda repressor-like DNA-binding domains"/>
    <property type="match status" value="1"/>
</dbReference>
<dbReference type="PANTHER" id="PTHR30146">
    <property type="entry name" value="LACI-RELATED TRANSCRIPTIONAL REPRESSOR"/>
    <property type="match status" value="1"/>
</dbReference>
<reference evidence="5" key="1">
    <citation type="journal article" date="2014" name="Gene">
        <title>Genome-guided analysis of transformation efficiency and carbon dioxide assimilation by Moorella thermoacetica Y72.</title>
        <authorList>
            <person name="Tsukahara K."/>
            <person name="Kita A."/>
            <person name="Nakashimada Y."/>
            <person name="Hoshino T."/>
            <person name="Murakami K."/>
        </authorList>
    </citation>
    <scope>NUCLEOTIDE SEQUENCE [LARGE SCALE GENOMIC DNA]</scope>
    <source>
        <strain evidence="5">Y72</strain>
    </source>
</reference>
<evidence type="ECO:0000259" key="4">
    <source>
        <dbReference type="PROSITE" id="PS50932"/>
    </source>
</evidence>
<dbReference type="SUPFAM" id="SSF53822">
    <property type="entry name" value="Periplasmic binding protein-like I"/>
    <property type="match status" value="1"/>
</dbReference>
<dbReference type="Gene3D" id="1.10.260.40">
    <property type="entry name" value="lambda repressor-like DNA-binding domains"/>
    <property type="match status" value="1"/>
</dbReference>
<dbReference type="PROSITE" id="PS50932">
    <property type="entry name" value="HTH_LACI_2"/>
    <property type="match status" value="1"/>
</dbReference>
<dbReference type="AlphaFoldDB" id="A0A0S6UBY8"/>
<evidence type="ECO:0000256" key="2">
    <source>
        <dbReference type="ARBA" id="ARBA00023125"/>
    </source>
</evidence>
<dbReference type="PRINTS" id="PR00036">
    <property type="entry name" value="HTHLACI"/>
</dbReference>
<sequence length="346" mass="37552">MGVTIYDVAKKAGVSTATVSKVINKKGSVGQETTERVLKAIEELGYKPNLIAQALSGKNTHTIALILPDITNPFFAEIARGVEDRARELGYNVVLCNTDNDTVKEEEYVTALQQKNIDGFIFATATKDDPVIPRLYKQDIPISLIVRDLPGVNVSTVLVDDYQGGYIATRHLTELGHRRIGLIVGPLNIASYTERLRGYVQALSEVGQPFIPELVLSGRNRIDEGHKLGLSLLSIEEPPTAVFVANDPIAVGVMKAAVTLDYKLPQDLSIVGYDNTVFASICDPPLTSVAQPVDEMGRMVAELTIKAIGGDRTPYRVVLPPSLVERQSTARLEVGDAKSQNKTKSA</sequence>
<dbReference type="InterPro" id="IPR028082">
    <property type="entry name" value="Peripla_BP_I"/>
</dbReference>
<dbReference type="Gene3D" id="3.40.50.2300">
    <property type="match status" value="2"/>
</dbReference>
<dbReference type="PROSITE" id="PS00356">
    <property type="entry name" value="HTH_LACI_1"/>
    <property type="match status" value="1"/>
</dbReference>
<evidence type="ECO:0000313" key="5">
    <source>
        <dbReference type="EMBL" id="GAF24864.1"/>
    </source>
</evidence>
<feature type="domain" description="HTH lacI-type" evidence="4">
    <location>
        <begin position="3"/>
        <end position="57"/>
    </location>
</feature>
<dbReference type="InterPro" id="IPR000843">
    <property type="entry name" value="HTH_LacI"/>
</dbReference>
<dbReference type="GO" id="GO:0000976">
    <property type="term" value="F:transcription cis-regulatory region binding"/>
    <property type="evidence" value="ECO:0007669"/>
    <property type="project" value="TreeGrafter"/>
</dbReference>
<protein>
    <submittedName>
        <fullName evidence="5">Transcriptional regulators</fullName>
    </submittedName>
</protein>
<dbReference type="Proteomes" id="UP000063718">
    <property type="component" value="Unassembled WGS sequence"/>
</dbReference>
<dbReference type="PANTHER" id="PTHR30146:SF109">
    <property type="entry name" value="HTH-TYPE TRANSCRIPTIONAL REGULATOR GALS"/>
    <property type="match status" value="1"/>
</dbReference>
<evidence type="ECO:0000256" key="3">
    <source>
        <dbReference type="ARBA" id="ARBA00023163"/>
    </source>
</evidence>
<dbReference type="CDD" id="cd06267">
    <property type="entry name" value="PBP1_LacI_sugar_binding-like"/>
    <property type="match status" value="1"/>
</dbReference>
<dbReference type="InterPro" id="IPR046335">
    <property type="entry name" value="LacI/GalR-like_sensor"/>
</dbReference>
<accession>A0A0S6UBY8</accession>
<keyword evidence="1" id="KW-0805">Transcription regulation</keyword>
<dbReference type="EMBL" id="DF238840">
    <property type="protein sequence ID" value="GAF24864.1"/>
    <property type="molecule type" value="Genomic_DNA"/>
</dbReference>
<dbReference type="RefSeq" id="WP_025773034.1">
    <property type="nucleotide sequence ID" value="NZ_DF238840.1"/>
</dbReference>
<dbReference type="InterPro" id="IPR010982">
    <property type="entry name" value="Lambda_DNA-bd_dom_sf"/>
</dbReference>
<dbReference type="Pfam" id="PF13377">
    <property type="entry name" value="Peripla_BP_3"/>
    <property type="match status" value="1"/>
</dbReference>
<organism evidence="5">
    <name type="scientific">Moorella thermoacetica Y72</name>
    <dbReference type="NCBI Taxonomy" id="1325331"/>
    <lineage>
        <taxon>Bacteria</taxon>
        <taxon>Bacillati</taxon>
        <taxon>Bacillota</taxon>
        <taxon>Clostridia</taxon>
        <taxon>Neomoorellales</taxon>
        <taxon>Neomoorellaceae</taxon>
        <taxon>Neomoorella</taxon>
    </lineage>
</organism>
<name>A0A0S6UBY8_NEOTH</name>
<gene>
    <name evidence="5" type="ORF">MTY_0192</name>
</gene>
<dbReference type="Pfam" id="PF00356">
    <property type="entry name" value="LacI"/>
    <property type="match status" value="1"/>
</dbReference>
<keyword evidence="3" id="KW-0804">Transcription</keyword>
<dbReference type="GO" id="GO:0003700">
    <property type="term" value="F:DNA-binding transcription factor activity"/>
    <property type="evidence" value="ECO:0007669"/>
    <property type="project" value="TreeGrafter"/>
</dbReference>
<evidence type="ECO:0000256" key="1">
    <source>
        <dbReference type="ARBA" id="ARBA00023015"/>
    </source>
</evidence>
<proteinExistence type="predicted"/>